<dbReference type="AlphaFoldDB" id="A0A0A9DEF0"/>
<reference evidence="1" key="1">
    <citation type="submission" date="2014-09" db="EMBL/GenBank/DDBJ databases">
        <authorList>
            <person name="Magalhaes I.L.F."/>
            <person name="Oliveira U."/>
            <person name="Santos F.R."/>
            <person name="Vidigal T.H.D.A."/>
            <person name="Brescovit A.D."/>
            <person name="Santos A.J."/>
        </authorList>
    </citation>
    <scope>NUCLEOTIDE SEQUENCE</scope>
    <source>
        <tissue evidence="1">Shoot tissue taken approximately 20 cm above the soil surface</tissue>
    </source>
</reference>
<sequence>MCDTKLRTVNLRQIKITTRIDFATCSENNLAVRLFAVQDLRLLPRVIMKWPTVIYYFYPLLSLIAGW</sequence>
<reference evidence="1" key="2">
    <citation type="journal article" date="2015" name="Data Brief">
        <title>Shoot transcriptome of the giant reed, Arundo donax.</title>
        <authorList>
            <person name="Barrero R.A."/>
            <person name="Guerrero F.D."/>
            <person name="Moolhuijzen P."/>
            <person name="Goolsby J.A."/>
            <person name="Tidwell J."/>
            <person name="Bellgard S.E."/>
            <person name="Bellgard M.I."/>
        </authorList>
    </citation>
    <scope>NUCLEOTIDE SEQUENCE</scope>
    <source>
        <tissue evidence="1">Shoot tissue taken approximately 20 cm above the soil surface</tissue>
    </source>
</reference>
<name>A0A0A9DEF0_ARUDO</name>
<evidence type="ECO:0000313" key="1">
    <source>
        <dbReference type="EMBL" id="JAD84030.1"/>
    </source>
</evidence>
<protein>
    <submittedName>
        <fullName evidence="1">Stc1</fullName>
    </submittedName>
</protein>
<proteinExistence type="predicted"/>
<organism evidence="1">
    <name type="scientific">Arundo donax</name>
    <name type="common">Giant reed</name>
    <name type="synonym">Donax arundinaceus</name>
    <dbReference type="NCBI Taxonomy" id="35708"/>
    <lineage>
        <taxon>Eukaryota</taxon>
        <taxon>Viridiplantae</taxon>
        <taxon>Streptophyta</taxon>
        <taxon>Embryophyta</taxon>
        <taxon>Tracheophyta</taxon>
        <taxon>Spermatophyta</taxon>
        <taxon>Magnoliopsida</taxon>
        <taxon>Liliopsida</taxon>
        <taxon>Poales</taxon>
        <taxon>Poaceae</taxon>
        <taxon>PACMAD clade</taxon>
        <taxon>Arundinoideae</taxon>
        <taxon>Arundineae</taxon>
        <taxon>Arundo</taxon>
    </lineage>
</organism>
<accession>A0A0A9DEF0</accession>
<dbReference type="EMBL" id="GBRH01213865">
    <property type="protein sequence ID" value="JAD84030.1"/>
    <property type="molecule type" value="Transcribed_RNA"/>
</dbReference>